<comment type="similarity">
    <text evidence="8 9">Belongs to the TonB-dependent receptor family.</text>
</comment>
<keyword evidence="13" id="KW-0675">Receptor</keyword>
<keyword evidence="7 8" id="KW-0998">Cell outer membrane</keyword>
<evidence type="ECO:0000256" key="6">
    <source>
        <dbReference type="ARBA" id="ARBA00023136"/>
    </source>
</evidence>
<evidence type="ECO:0000256" key="10">
    <source>
        <dbReference type="SAM" id="SignalP"/>
    </source>
</evidence>
<feature type="signal peptide" evidence="10">
    <location>
        <begin position="1"/>
        <end position="18"/>
    </location>
</feature>
<dbReference type="GO" id="GO:0030246">
    <property type="term" value="F:carbohydrate binding"/>
    <property type="evidence" value="ECO:0007669"/>
    <property type="project" value="InterPro"/>
</dbReference>
<reference evidence="13 14" key="1">
    <citation type="journal article" date="2007" name="Appl. Environ. Microbiol.">
        <title>Genome sequence of the cellulolytic gliding bacterium Cytophaga hutchinsonii.</title>
        <authorList>
            <person name="Xie G."/>
            <person name="Bruce D.C."/>
            <person name="Challacombe J.F."/>
            <person name="Chertkov O."/>
            <person name="Detter J.C."/>
            <person name="Gilna P."/>
            <person name="Han C.S."/>
            <person name="Lucas S."/>
            <person name="Misra M."/>
            <person name="Myers G.L."/>
            <person name="Richardson P."/>
            <person name="Tapia R."/>
            <person name="Thayer N."/>
            <person name="Thompson L.S."/>
            <person name="Brettin T.S."/>
            <person name="Henrissat B."/>
            <person name="Wilson D.B."/>
            <person name="McBride M.J."/>
        </authorList>
    </citation>
    <scope>NUCLEOTIDE SEQUENCE [LARGE SCALE GENOMIC DNA]</scope>
    <source>
        <strain evidence="14">ATCC 33406 / DSM 1761 / CIP 103989 / NBRC 15051 / NCIMB 9469 / D465</strain>
    </source>
</reference>
<dbReference type="Gene3D" id="2.60.40.1120">
    <property type="entry name" value="Carboxypeptidase-like, regulatory domain"/>
    <property type="match status" value="1"/>
</dbReference>
<evidence type="ECO:0000259" key="11">
    <source>
        <dbReference type="Pfam" id="PF00593"/>
    </source>
</evidence>
<keyword evidence="10" id="KW-0732">Signal</keyword>
<sequence length="750" mass="84429">MKFILIVLLQFLYLFAHAQSGVIKGKVEQVHNHIPILNSYVQLTNRSNQIAYTDVEGRFEFTALPAGTYYIRIYSLGYESLTDTIYLNPSETLYTSYALNETTVEIPEIPIAARREVAFTTISSIDFKLRPVNTTQDLLRLVPGLFIAQHAGGGKAEQLFLRGFDVDHGTDVAVSVDNMPVNMVSHAHGQGYADLHFVIPETVDNIQFNKGCYQTGTGDFNTAGAVRLQTKNFIPENKIKLEAGRFNTSRGMILLNLLPAKDTIERKHSAYMASEAFYSKGFFESPQHFNRFNVFGKYHGILSRNTFLTASISTFTSRWDASGQIPQRAIDNGSIGWFGAIDDSEGGKTTRSNANVQLTTDAGNLGTWTNQVFWSKYTFTLFSNFTFYKDDTTHGDEIHQYENRNMFGYNTSLKRNYTLAGKTIQTNIGAGYRGDYITNIGLAHVEKRRFLYDTKKGSVRENNMNGFIDASLLLSTRFTFNVGIRYDYFLFSYKSSIDDTSSASRGQGILSPKATIYYKLTNAVQLYLSGGYGFHSNDARVSVYKTNQSSLPRAKSADLGTNLKIGAKLFVNTALWYMYLESEYVYVGDDGLLEPSGSTRRMGIDVSMRYQVLKWLYADIDLNLAKPRYIELPEGENYVPLAPPVTSTGGLSVKQRNWSAGLRYRYLGKRAAVEDNTIIASGYFITDAVVNYQWKQMQFGISAENIFDQKWREAQFATESQLKNETTPVTEIHFTPGTPFYLKGNVSVLF</sequence>
<evidence type="ECO:0000256" key="1">
    <source>
        <dbReference type="ARBA" id="ARBA00004571"/>
    </source>
</evidence>
<dbReference type="PANTHER" id="PTHR30069:SF36">
    <property type="entry name" value="BLL6948 PROTEIN"/>
    <property type="match status" value="1"/>
</dbReference>
<dbReference type="InterPro" id="IPR013784">
    <property type="entry name" value="Carb-bd-like_fold"/>
</dbReference>
<evidence type="ECO:0000256" key="9">
    <source>
        <dbReference type="RuleBase" id="RU003357"/>
    </source>
</evidence>
<keyword evidence="3 8" id="KW-1134">Transmembrane beta strand</keyword>
<dbReference type="SUPFAM" id="SSF49452">
    <property type="entry name" value="Starch-binding domain-like"/>
    <property type="match status" value="1"/>
</dbReference>
<dbReference type="GO" id="GO:0009279">
    <property type="term" value="C:cell outer membrane"/>
    <property type="evidence" value="ECO:0007669"/>
    <property type="project" value="UniProtKB-SubCell"/>
</dbReference>
<dbReference type="InterPro" id="IPR039426">
    <property type="entry name" value="TonB-dep_rcpt-like"/>
</dbReference>
<dbReference type="Pfam" id="PF13715">
    <property type="entry name" value="CarbopepD_reg_2"/>
    <property type="match status" value="1"/>
</dbReference>
<evidence type="ECO:0000256" key="5">
    <source>
        <dbReference type="ARBA" id="ARBA00023077"/>
    </source>
</evidence>
<evidence type="ECO:0000259" key="12">
    <source>
        <dbReference type="Pfam" id="PF07715"/>
    </source>
</evidence>
<dbReference type="Gene3D" id="2.170.130.10">
    <property type="entry name" value="TonB-dependent receptor, plug domain"/>
    <property type="match status" value="1"/>
</dbReference>
<dbReference type="InterPro" id="IPR037066">
    <property type="entry name" value="Plug_dom_sf"/>
</dbReference>
<dbReference type="InterPro" id="IPR000531">
    <property type="entry name" value="Beta-barrel_TonB"/>
</dbReference>
<keyword evidence="14" id="KW-1185">Reference proteome</keyword>
<feature type="domain" description="TonB-dependent receptor plug" evidence="12">
    <location>
        <begin position="118"/>
        <end position="225"/>
    </location>
</feature>
<dbReference type="Pfam" id="PF00593">
    <property type="entry name" value="TonB_dep_Rec_b-barrel"/>
    <property type="match status" value="1"/>
</dbReference>
<keyword evidence="5 9" id="KW-0798">TonB box</keyword>
<gene>
    <name evidence="13" type="primary">yncD</name>
    <name evidence="13" type="ordered locus">CHU_1015</name>
</gene>
<proteinExistence type="inferred from homology"/>
<dbReference type="EMBL" id="CP000383">
    <property type="protein sequence ID" value="ABG58292.1"/>
    <property type="molecule type" value="Genomic_DNA"/>
</dbReference>
<evidence type="ECO:0000256" key="3">
    <source>
        <dbReference type="ARBA" id="ARBA00022452"/>
    </source>
</evidence>
<protein>
    <submittedName>
        <fullName evidence="13">Probable tonB-dependent receptor</fullName>
    </submittedName>
</protein>
<dbReference type="InterPro" id="IPR012910">
    <property type="entry name" value="Plug_dom"/>
</dbReference>
<dbReference type="PANTHER" id="PTHR30069">
    <property type="entry name" value="TONB-DEPENDENT OUTER MEMBRANE RECEPTOR"/>
    <property type="match status" value="1"/>
</dbReference>
<dbReference type="GO" id="GO:0015344">
    <property type="term" value="F:siderophore uptake transmembrane transporter activity"/>
    <property type="evidence" value="ECO:0007669"/>
    <property type="project" value="TreeGrafter"/>
</dbReference>
<accession>A0A6N4SPM5</accession>
<name>A0A6N4SPM5_CYTH3</name>
<dbReference type="SUPFAM" id="SSF56935">
    <property type="entry name" value="Porins"/>
    <property type="match status" value="1"/>
</dbReference>
<keyword evidence="4 8" id="KW-0812">Transmembrane</keyword>
<dbReference type="Pfam" id="PF07715">
    <property type="entry name" value="Plug"/>
    <property type="match status" value="1"/>
</dbReference>
<dbReference type="RefSeq" id="WP_011584407.1">
    <property type="nucleotide sequence ID" value="NC_008255.1"/>
</dbReference>
<evidence type="ECO:0000256" key="2">
    <source>
        <dbReference type="ARBA" id="ARBA00022448"/>
    </source>
</evidence>
<dbReference type="GO" id="GO:0044718">
    <property type="term" value="P:siderophore transmembrane transport"/>
    <property type="evidence" value="ECO:0007669"/>
    <property type="project" value="TreeGrafter"/>
</dbReference>
<evidence type="ECO:0000313" key="13">
    <source>
        <dbReference type="EMBL" id="ABG58292.1"/>
    </source>
</evidence>
<keyword evidence="6 8" id="KW-0472">Membrane</keyword>
<evidence type="ECO:0000256" key="4">
    <source>
        <dbReference type="ARBA" id="ARBA00022692"/>
    </source>
</evidence>
<dbReference type="KEGG" id="chu:CHU_1015"/>
<organism evidence="13 14">
    <name type="scientific">Cytophaga hutchinsonii (strain ATCC 33406 / DSM 1761 / CIP 103989 / NBRC 15051 / NCIMB 9469 / D465)</name>
    <dbReference type="NCBI Taxonomy" id="269798"/>
    <lineage>
        <taxon>Bacteria</taxon>
        <taxon>Pseudomonadati</taxon>
        <taxon>Bacteroidota</taxon>
        <taxon>Cytophagia</taxon>
        <taxon>Cytophagales</taxon>
        <taxon>Cytophagaceae</taxon>
        <taxon>Cytophaga</taxon>
    </lineage>
</organism>
<dbReference type="Proteomes" id="UP000001822">
    <property type="component" value="Chromosome"/>
</dbReference>
<evidence type="ECO:0000256" key="8">
    <source>
        <dbReference type="PROSITE-ProRule" id="PRU01360"/>
    </source>
</evidence>
<dbReference type="AlphaFoldDB" id="A0A6N4SPM5"/>
<comment type="subcellular location">
    <subcellularLocation>
        <location evidence="1 8">Cell outer membrane</location>
        <topology evidence="1 8">Multi-pass membrane protein</topology>
    </subcellularLocation>
</comment>
<keyword evidence="2 8" id="KW-0813">Transport</keyword>
<evidence type="ECO:0000256" key="7">
    <source>
        <dbReference type="ARBA" id="ARBA00023237"/>
    </source>
</evidence>
<evidence type="ECO:0000313" key="14">
    <source>
        <dbReference type="Proteomes" id="UP000001822"/>
    </source>
</evidence>
<feature type="chain" id="PRO_5027041790" evidence="10">
    <location>
        <begin position="19"/>
        <end position="750"/>
    </location>
</feature>
<dbReference type="PROSITE" id="PS52016">
    <property type="entry name" value="TONB_DEPENDENT_REC_3"/>
    <property type="match status" value="1"/>
</dbReference>
<dbReference type="OrthoDB" id="99480at2"/>
<dbReference type="Gene3D" id="2.40.170.20">
    <property type="entry name" value="TonB-dependent receptor, beta-barrel domain"/>
    <property type="match status" value="1"/>
</dbReference>
<dbReference type="InterPro" id="IPR036942">
    <property type="entry name" value="Beta-barrel_TonB_sf"/>
</dbReference>
<feature type="domain" description="TonB-dependent receptor-like beta-barrel" evidence="11">
    <location>
        <begin position="309"/>
        <end position="705"/>
    </location>
</feature>